<proteinExistence type="inferred from homology"/>
<feature type="chain" id="PRO_5031519061" description="Transglycosylase SLT domain-containing protein" evidence="3">
    <location>
        <begin position="26"/>
        <end position="204"/>
    </location>
</feature>
<evidence type="ECO:0000313" key="6">
    <source>
        <dbReference type="Proteomes" id="UP000527324"/>
    </source>
</evidence>
<evidence type="ECO:0000256" key="2">
    <source>
        <dbReference type="ARBA" id="ARBA00009387"/>
    </source>
</evidence>
<dbReference type="RefSeq" id="WP_183217384.1">
    <property type="nucleotide sequence ID" value="NZ_CAJFZW010000013.1"/>
</dbReference>
<evidence type="ECO:0000256" key="1">
    <source>
        <dbReference type="ARBA" id="ARBA00007734"/>
    </source>
</evidence>
<reference evidence="5 6" key="1">
    <citation type="submission" date="2020-08" db="EMBL/GenBank/DDBJ databases">
        <title>Genomic Encyclopedia of Type Strains, Phase IV (KMG-IV): sequencing the most valuable type-strain genomes for metagenomic binning, comparative biology and taxonomic classification.</title>
        <authorList>
            <person name="Goeker M."/>
        </authorList>
    </citation>
    <scope>NUCLEOTIDE SEQUENCE [LARGE SCALE GENOMIC DNA]</scope>
    <source>
        <strain evidence="5 6">DSM 4731</strain>
    </source>
</reference>
<comment type="caution">
    <text evidence="5">The sequence shown here is derived from an EMBL/GenBank/DDBJ whole genome shotgun (WGS) entry which is preliminary data.</text>
</comment>
<dbReference type="InterPro" id="IPR023346">
    <property type="entry name" value="Lysozyme-like_dom_sf"/>
</dbReference>
<gene>
    <name evidence="5" type="ORF">GGQ93_002507</name>
</gene>
<keyword evidence="3" id="KW-0732">Signal</keyword>
<feature type="domain" description="Transglycosylase SLT" evidence="4">
    <location>
        <begin position="69"/>
        <end position="170"/>
    </location>
</feature>
<sequence>MVRHTIAAFVAGAACLLTGSGSAAAQAVDWRAAGGDLFGRAPAQADPAPVDGEIGLPRLMPLDQPFQEAIARAAAAHGLDEKLLHALVLTESGYRPDAVSPVGAGGLTQLMPATAVELGVRNRFDPAENLRGGADYLARQILRFGDLRLALAAYNAGPSRVARLGRIPDITETRQYVSLVIDCYLALTAGQGPRNARQCRPEGR</sequence>
<evidence type="ECO:0000256" key="3">
    <source>
        <dbReference type="SAM" id="SignalP"/>
    </source>
</evidence>
<dbReference type="PANTHER" id="PTHR37423">
    <property type="entry name" value="SOLUBLE LYTIC MUREIN TRANSGLYCOSYLASE-RELATED"/>
    <property type="match status" value="1"/>
</dbReference>
<accession>A0A7W9C8J8</accession>
<dbReference type="CDD" id="cd00254">
    <property type="entry name" value="LT-like"/>
    <property type="match status" value="1"/>
</dbReference>
<dbReference type="EMBL" id="JACHOQ010000006">
    <property type="protein sequence ID" value="MBB5740778.1"/>
    <property type="molecule type" value="Genomic_DNA"/>
</dbReference>
<dbReference type="Proteomes" id="UP000527324">
    <property type="component" value="Unassembled WGS sequence"/>
</dbReference>
<dbReference type="InterPro" id="IPR008258">
    <property type="entry name" value="Transglycosylase_SLT_dom_1"/>
</dbReference>
<comment type="similarity">
    <text evidence="1">Belongs to the transglycosylase Slt family.</text>
</comment>
<dbReference type="PROSITE" id="PS51257">
    <property type="entry name" value="PROKAR_LIPOPROTEIN"/>
    <property type="match status" value="1"/>
</dbReference>
<dbReference type="Pfam" id="PF01464">
    <property type="entry name" value="SLT"/>
    <property type="match status" value="1"/>
</dbReference>
<keyword evidence="6" id="KW-1185">Reference proteome</keyword>
<comment type="similarity">
    <text evidence="2">Belongs to the virb1 family.</text>
</comment>
<evidence type="ECO:0000313" key="5">
    <source>
        <dbReference type="EMBL" id="MBB5740778.1"/>
    </source>
</evidence>
<dbReference type="AlphaFoldDB" id="A0A7W9C8J8"/>
<feature type="signal peptide" evidence="3">
    <location>
        <begin position="1"/>
        <end position="25"/>
    </location>
</feature>
<dbReference type="SUPFAM" id="SSF53955">
    <property type="entry name" value="Lysozyme-like"/>
    <property type="match status" value="1"/>
</dbReference>
<dbReference type="PANTHER" id="PTHR37423:SF2">
    <property type="entry name" value="MEMBRANE-BOUND LYTIC MUREIN TRANSGLYCOSYLASE C"/>
    <property type="match status" value="1"/>
</dbReference>
<dbReference type="Gene3D" id="1.10.530.10">
    <property type="match status" value="1"/>
</dbReference>
<organism evidence="5 6">
    <name type="scientific">Brevundimonas aurantiaca</name>
    <dbReference type="NCBI Taxonomy" id="74316"/>
    <lineage>
        <taxon>Bacteria</taxon>
        <taxon>Pseudomonadati</taxon>
        <taxon>Pseudomonadota</taxon>
        <taxon>Alphaproteobacteria</taxon>
        <taxon>Caulobacterales</taxon>
        <taxon>Caulobacteraceae</taxon>
        <taxon>Brevundimonas</taxon>
    </lineage>
</organism>
<name>A0A7W9C8J8_9CAUL</name>
<evidence type="ECO:0000259" key="4">
    <source>
        <dbReference type="Pfam" id="PF01464"/>
    </source>
</evidence>
<protein>
    <recommendedName>
        <fullName evidence="4">Transglycosylase SLT domain-containing protein</fullName>
    </recommendedName>
</protein>